<gene>
    <name evidence="2" type="ORF">HRJ53_15210</name>
</gene>
<dbReference type="EMBL" id="JACDQQ010001459">
    <property type="protein sequence ID" value="MBA0086328.1"/>
    <property type="molecule type" value="Genomic_DNA"/>
</dbReference>
<comment type="caution">
    <text evidence="2">The sequence shown here is derived from an EMBL/GenBank/DDBJ whole genome shotgun (WGS) entry which is preliminary data.</text>
</comment>
<proteinExistence type="predicted"/>
<keyword evidence="3" id="KW-1185">Reference proteome</keyword>
<sequence>MPDWQELVRRRLSGLALDARGTEEVHAELAAHLEEAYETFCKQGLPEREAVDRTMEQVSDWRELQAKILIARSGDSMRKRMQQLWIPGFLTLILSTVFLMTLQEVFGVKPRMVGIAPGTILFYAPWLTGLPFVGALGAYLSSRAGGSRSTMMLASVFPALSLAAAFLLMFPIGMIIEQVTKNDLSFGVVATTLLSNWIGWIAVPGAELLAGGLVAQLFFGRTCSSRDATSSSETTHA</sequence>
<organism evidence="2 3">
    <name type="scientific">Candidatus Acidiferrum panamense</name>
    <dbReference type="NCBI Taxonomy" id="2741543"/>
    <lineage>
        <taxon>Bacteria</taxon>
        <taxon>Pseudomonadati</taxon>
        <taxon>Acidobacteriota</taxon>
        <taxon>Terriglobia</taxon>
        <taxon>Candidatus Acidiferrales</taxon>
        <taxon>Candidatus Acidiferrum</taxon>
    </lineage>
</organism>
<evidence type="ECO:0000313" key="3">
    <source>
        <dbReference type="Proteomes" id="UP000567293"/>
    </source>
</evidence>
<feature type="transmembrane region" description="Helical" evidence="1">
    <location>
        <begin position="197"/>
        <end position="219"/>
    </location>
</feature>
<feature type="transmembrane region" description="Helical" evidence="1">
    <location>
        <begin position="152"/>
        <end position="177"/>
    </location>
</feature>
<evidence type="ECO:0000256" key="1">
    <source>
        <dbReference type="SAM" id="Phobius"/>
    </source>
</evidence>
<feature type="transmembrane region" description="Helical" evidence="1">
    <location>
        <begin position="84"/>
        <end position="102"/>
    </location>
</feature>
<feature type="transmembrane region" description="Helical" evidence="1">
    <location>
        <begin position="122"/>
        <end position="140"/>
    </location>
</feature>
<protein>
    <submittedName>
        <fullName evidence="2">Uncharacterized protein</fullName>
    </submittedName>
</protein>
<accession>A0A7V8NRT9</accession>
<reference evidence="2" key="1">
    <citation type="submission" date="2020-06" db="EMBL/GenBank/DDBJ databases">
        <title>Legume-microbial interactions unlock mineral nutrients during tropical forest succession.</title>
        <authorList>
            <person name="Epihov D.Z."/>
        </authorList>
    </citation>
    <scope>NUCLEOTIDE SEQUENCE [LARGE SCALE GENOMIC DNA]</scope>
    <source>
        <strain evidence="2">Pan2503</strain>
    </source>
</reference>
<keyword evidence="1" id="KW-0812">Transmembrane</keyword>
<keyword evidence="1" id="KW-0472">Membrane</keyword>
<name>A0A7V8NRT9_9BACT</name>
<evidence type="ECO:0000313" key="2">
    <source>
        <dbReference type="EMBL" id="MBA0086328.1"/>
    </source>
</evidence>
<dbReference type="AlphaFoldDB" id="A0A7V8NRT9"/>
<dbReference type="Proteomes" id="UP000567293">
    <property type="component" value="Unassembled WGS sequence"/>
</dbReference>
<keyword evidence="1" id="KW-1133">Transmembrane helix</keyword>